<gene>
    <name evidence="2" type="ORF">SAMN05443633_11126</name>
</gene>
<dbReference type="PANTHER" id="PTHR43433:SF5">
    <property type="entry name" value="AB HYDROLASE-1 DOMAIN-CONTAINING PROTEIN"/>
    <property type="match status" value="1"/>
</dbReference>
<dbReference type="Proteomes" id="UP000184518">
    <property type="component" value="Unassembled WGS sequence"/>
</dbReference>
<dbReference type="InterPro" id="IPR000073">
    <property type="entry name" value="AB_hydrolase_1"/>
</dbReference>
<name>A0A1M5HPR5_9FLAO</name>
<dbReference type="SUPFAM" id="SSF53474">
    <property type="entry name" value="alpha/beta-Hydrolases"/>
    <property type="match status" value="1"/>
</dbReference>
<feature type="domain" description="AB hydrolase-1" evidence="1">
    <location>
        <begin position="42"/>
        <end position="263"/>
    </location>
</feature>
<evidence type="ECO:0000313" key="2">
    <source>
        <dbReference type="EMBL" id="SHG17964.1"/>
    </source>
</evidence>
<dbReference type="AlphaFoldDB" id="A0A1M5HPR5"/>
<organism evidence="2 3">
    <name type="scientific">Chryseobacterium arachidis</name>
    <dbReference type="NCBI Taxonomy" id="1416778"/>
    <lineage>
        <taxon>Bacteria</taxon>
        <taxon>Pseudomonadati</taxon>
        <taxon>Bacteroidota</taxon>
        <taxon>Flavobacteriia</taxon>
        <taxon>Flavobacteriales</taxon>
        <taxon>Weeksellaceae</taxon>
        <taxon>Chryseobacterium group</taxon>
        <taxon>Chryseobacterium</taxon>
    </lineage>
</organism>
<keyword evidence="3" id="KW-1185">Reference proteome</keyword>
<dbReference type="EMBL" id="FQUT01000011">
    <property type="protein sequence ID" value="SHG17964.1"/>
    <property type="molecule type" value="Genomic_DNA"/>
</dbReference>
<dbReference type="RefSeq" id="WP_072960965.1">
    <property type="nucleotide sequence ID" value="NZ_FQUT01000011.1"/>
</dbReference>
<protein>
    <submittedName>
        <fullName evidence="2">Pimeloyl-ACP methyl ester carboxylesterase</fullName>
    </submittedName>
</protein>
<dbReference type="PRINTS" id="PR00111">
    <property type="entry name" value="ABHYDROLASE"/>
</dbReference>
<dbReference type="OrthoDB" id="9773293at2"/>
<sequence>MKTLINLAAKTPTQYIIVNGTTYAYRRFGNKTGIPVIGFQHFTGTLDNWDPVIINGLAEHREIIIFDNKGIGNSDGETPDNVLDMTKDAIEFIKALGVEKFDVLGFSLGGFIAQYLGVHYSEMVRKIIMVGTAPQGAKVLEGFYDLIARGSQLSPAELFLYIFFTKSENSRSKGREALQRLFERSEDRDKDTAEKAVVAQAKAITGWGVTSDIDVAEIKHPVLIIQGSNDEMMDSDTSYELFKTIPNAILSYYPDSAHGSFFQYPEIFVQQANDFLDKFE</sequence>
<dbReference type="InterPro" id="IPR029058">
    <property type="entry name" value="AB_hydrolase_fold"/>
</dbReference>
<accession>A0A1M5HPR5</accession>
<dbReference type="InterPro" id="IPR050471">
    <property type="entry name" value="AB_hydrolase"/>
</dbReference>
<evidence type="ECO:0000259" key="1">
    <source>
        <dbReference type="Pfam" id="PF00561"/>
    </source>
</evidence>
<proteinExistence type="predicted"/>
<reference evidence="3" key="1">
    <citation type="submission" date="2016-11" db="EMBL/GenBank/DDBJ databases">
        <authorList>
            <person name="Varghese N."/>
            <person name="Submissions S."/>
        </authorList>
    </citation>
    <scope>NUCLEOTIDE SEQUENCE [LARGE SCALE GENOMIC DNA]</scope>
    <source>
        <strain evidence="3">DSM 27619</strain>
    </source>
</reference>
<dbReference type="STRING" id="1416778.SAMN05443633_11126"/>
<dbReference type="Pfam" id="PF00561">
    <property type="entry name" value="Abhydrolase_1"/>
    <property type="match status" value="1"/>
</dbReference>
<evidence type="ECO:0000313" key="3">
    <source>
        <dbReference type="Proteomes" id="UP000184518"/>
    </source>
</evidence>
<dbReference type="PANTHER" id="PTHR43433">
    <property type="entry name" value="HYDROLASE, ALPHA/BETA FOLD FAMILY PROTEIN"/>
    <property type="match status" value="1"/>
</dbReference>
<dbReference type="Gene3D" id="3.40.50.1820">
    <property type="entry name" value="alpha/beta hydrolase"/>
    <property type="match status" value="1"/>
</dbReference>